<sequence length="109" mass="11866">MLFILEFTIDPTPALFQTVYGASAVSSTEAVISTLQCCGSVTLLWATSFAGQDTSGNDETAETLQRLRPRACRHRGLRSWPDTRSAHVVWVDAFAIDGSPRSILAYGTE</sequence>
<dbReference type="EMBL" id="QXGD01001775">
    <property type="protein sequence ID" value="KAE9199351.1"/>
    <property type="molecule type" value="Genomic_DNA"/>
</dbReference>
<evidence type="ECO:0000313" key="2">
    <source>
        <dbReference type="Proteomes" id="UP000440367"/>
    </source>
</evidence>
<dbReference type="AlphaFoldDB" id="A0A6A3XAN4"/>
<proteinExistence type="predicted"/>
<comment type="caution">
    <text evidence="1">The sequence shown here is derived from an EMBL/GenBank/DDBJ whole genome shotgun (WGS) entry which is preliminary data.</text>
</comment>
<dbReference type="Proteomes" id="UP000440367">
    <property type="component" value="Unassembled WGS sequence"/>
</dbReference>
<organism evidence="1 2">
    <name type="scientific">Phytophthora fragariae</name>
    <dbReference type="NCBI Taxonomy" id="53985"/>
    <lineage>
        <taxon>Eukaryota</taxon>
        <taxon>Sar</taxon>
        <taxon>Stramenopiles</taxon>
        <taxon>Oomycota</taxon>
        <taxon>Peronosporomycetes</taxon>
        <taxon>Peronosporales</taxon>
        <taxon>Peronosporaceae</taxon>
        <taxon>Phytophthora</taxon>
    </lineage>
</organism>
<protein>
    <submittedName>
        <fullName evidence="1">Uncharacterized protein</fullName>
    </submittedName>
</protein>
<gene>
    <name evidence="1" type="ORF">PF002_g22171</name>
</gene>
<name>A0A6A3XAN4_9STRA</name>
<evidence type="ECO:0000313" key="1">
    <source>
        <dbReference type="EMBL" id="KAE9199351.1"/>
    </source>
</evidence>
<reference evidence="1 2" key="1">
    <citation type="submission" date="2018-08" db="EMBL/GenBank/DDBJ databases">
        <title>Genomic investigation of the strawberry pathogen Phytophthora fragariae indicates pathogenicity is determined by transcriptional variation in three key races.</title>
        <authorList>
            <person name="Adams T.M."/>
            <person name="Armitage A.D."/>
            <person name="Sobczyk M.K."/>
            <person name="Bates H.J."/>
            <person name="Dunwell J.M."/>
            <person name="Nellist C.F."/>
            <person name="Harrison R.J."/>
        </authorList>
    </citation>
    <scope>NUCLEOTIDE SEQUENCE [LARGE SCALE GENOMIC DNA]</scope>
    <source>
        <strain evidence="1 2">BC-1</strain>
    </source>
</reference>
<accession>A0A6A3XAN4</accession>